<evidence type="ECO:0000313" key="11">
    <source>
        <dbReference type="EMBL" id="OLS03029.1"/>
    </source>
</evidence>
<dbReference type="InterPro" id="IPR009027">
    <property type="entry name" value="Ribosomal_bL9/RNase_H1_N"/>
</dbReference>
<gene>
    <name evidence="11" type="primary">rnhA</name>
    <name evidence="11" type="ORF">TICRE_09980</name>
</gene>
<dbReference type="PROSITE" id="PS50879">
    <property type="entry name" value="RNASE_H_1"/>
    <property type="match status" value="1"/>
</dbReference>
<dbReference type="CDD" id="cd09277">
    <property type="entry name" value="RNase_HI_bacteria_like"/>
    <property type="match status" value="1"/>
</dbReference>
<evidence type="ECO:0000256" key="3">
    <source>
        <dbReference type="ARBA" id="ARBA00005300"/>
    </source>
</evidence>
<dbReference type="InterPro" id="IPR002156">
    <property type="entry name" value="RNaseH_domain"/>
</dbReference>
<dbReference type="InterPro" id="IPR012337">
    <property type="entry name" value="RNaseH-like_sf"/>
</dbReference>
<dbReference type="AlphaFoldDB" id="A0A1U7M739"/>
<keyword evidence="7" id="KW-0255">Endonuclease</keyword>
<dbReference type="PANTHER" id="PTHR10642:SF26">
    <property type="entry name" value="RIBONUCLEASE H1"/>
    <property type="match status" value="1"/>
</dbReference>
<keyword evidence="12" id="KW-1185">Reference proteome</keyword>
<evidence type="ECO:0000256" key="7">
    <source>
        <dbReference type="ARBA" id="ARBA00022759"/>
    </source>
</evidence>
<dbReference type="InterPro" id="IPR011320">
    <property type="entry name" value="RNase_H1_N"/>
</dbReference>
<evidence type="ECO:0000256" key="8">
    <source>
        <dbReference type="ARBA" id="ARBA00022801"/>
    </source>
</evidence>
<dbReference type="FunFam" id="3.40.970.10:FF:000001">
    <property type="entry name" value="Ribonuclease H1"/>
    <property type="match status" value="1"/>
</dbReference>
<keyword evidence="5" id="KW-0540">Nuclease</keyword>
<feature type="domain" description="RNase H type-1" evidence="10">
    <location>
        <begin position="82"/>
        <end position="219"/>
    </location>
</feature>
<evidence type="ECO:0000256" key="1">
    <source>
        <dbReference type="ARBA" id="ARBA00000077"/>
    </source>
</evidence>
<dbReference type="OrthoDB" id="9811552at2"/>
<dbReference type="Gene3D" id="3.40.970.10">
    <property type="entry name" value="Ribonuclease H1, N-terminal domain"/>
    <property type="match status" value="1"/>
</dbReference>
<evidence type="ECO:0000256" key="9">
    <source>
        <dbReference type="ARBA" id="ARBA00022842"/>
    </source>
</evidence>
<proteinExistence type="inferred from homology"/>
<dbReference type="InterPro" id="IPR036397">
    <property type="entry name" value="RNaseH_sf"/>
</dbReference>
<dbReference type="Pfam" id="PF01693">
    <property type="entry name" value="Cauli_VI"/>
    <property type="match status" value="1"/>
</dbReference>
<evidence type="ECO:0000256" key="5">
    <source>
        <dbReference type="ARBA" id="ARBA00022722"/>
    </source>
</evidence>
<reference evidence="11 12" key="1">
    <citation type="submission" date="2016-02" db="EMBL/GenBank/DDBJ databases">
        <title>Genome sequence of Tissierella creatinophila DSM 6911.</title>
        <authorList>
            <person name="Poehlein A."/>
            <person name="Daniel R."/>
        </authorList>
    </citation>
    <scope>NUCLEOTIDE SEQUENCE [LARGE SCALE GENOMIC DNA]</scope>
    <source>
        <strain evidence="11 12">DSM 6911</strain>
    </source>
</reference>
<protein>
    <recommendedName>
        <fullName evidence="4">ribonuclease H</fullName>
        <ecNumber evidence="4">3.1.26.4</ecNumber>
    </recommendedName>
</protein>
<dbReference type="Proteomes" id="UP000186112">
    <property type="component" value="Unassembled WGS sequence"/>
</dbReference>
<dbReference type="SUPFAM" id="SSF55658">
    <property type="entry name" value="L9 N-domain-like"/>
    <property type="match status" value="1"/>
</dbReference>
<dbReference type="InterPro" id="IPR037056">
    <property type="entry name" value="RNase_H1_N_sf"/>
</dbReference>
<keyword evidence="6" id="KW-0479">Metal-binding</keyword>
<accession>A0A1U7M739</accession>
<dbReference type="GO" id="GO:0043137">
    <property type="term" value="P:DNA replication, removal of RNA primer"/>
    <property type="evidence" value="ECO:0007669"/>
    <property type="project" value="TreeGrafter"/>
</dbReference>
<comment type="similarity">
    <text evidence="3">Belongs to the RNase H family.</text>
</comment>
<dbReference type="GO" id="GO:0003676">
    <property type="term" value="F:nucleic acid binding"/>
    <property type="evidence" value="ECO:0007669"/>
    <property type="project" value="InterPro"/>
</dbReference>
<evidence type="ECO:0000256" key="6">
    <source>
        <dbReference type="ARBA" id="ARBA00022723"/>
    </source>
</evidence>
<keyword evidence="9" id="KW-0460">Magnesium</keyword>
<dbReference type="InterPro" id="IPR050092">
    <property type="entry name" value="RNase_H"/>
</dbReference>
<evidence type="ECO:0000256" key="2">
    <source>
        <dbReference type="ARBA" id="ARBA00001946"/>
    </source>
</evidence>
<sequence length="223" mass="25507">MSKYFYAVRIGNAPGVYTTWSECEREVKGFKGAQYKKFKTYQEALGFVENKTSIPLQDNIEGKELEEEIKEEIKEDEEKTISEDEMVAYVDGSFDLSTMTFSYGVVIITSEDIETFKGIDRDEELAKMRNVSGELKAAMVAMDIAIDKGYKKLFLHYDYAGIEKWAIGEWKTNKNGTRAYKQYYDCVKGKLDVKFVKVAAHTGVKYNELADKLAKEAIDESFI</sequence>
<evidence type="ECO:0000256" key="4">
    <source>
        <dbReference type="ARBA" id="ARBA00012180"/>
    </source>
</evidence>
<evidence type="ECO:0000313" key="12">
    <source>
        <dbReference type="Proteomes" id="UP000186112"/>
    </source>
</evidence>
<organism evidence="11 12">
    <name type="scientific">Tissierella creatinophila DSM 6911</name>
    <dbReference type="NCBI Taxonomy" id="1123403"/>
    <lineage>
        <taxon>Bacteria</taxon>
        <taxon>Bacillati</taxon>
        <taxon>Bacillota</taxon>
        <taxon>Tissierellia</taxon>
        <taxon>Tissierellales</taxon>
        <taxon>Tissierellaceae</taxon>
        <taxon>Tissierella</taxon>
    </lineage>
</organism>
<dbReference type="GO" id="GO:0004523">
    <property type="term" value="F:RNA-DNA hybrid ribonuclease activity"/>
    <property type="evidence" value="ECO:0007669"/>
    <property type="project" value="UniProtKB-EC"/>
</dbReference>
<dbReference type="RefSeq" id="WP_075725788.1">
    <property type="nucleotide sequence ID" value="NZ_LTDM01000012.1"/>
</dbReference>
<evidence type="ECO:0000259" key="10">
    <source>
        <dbReference type="PROSITE" id="PS50879"/>
    </source>
</evidence>
<dbReference type="EMBL" id="LTDM01000012">
    <property type="protein sequence ID" value="OLS03029.1"/>
    <property type="molecule type" value="Genomic_DNA"/>
</dbReference>
<dbReference type="EC" id="3.1.26.4" evidence="4"/>
<name>A0A1U7M739_TISCR</name>
<keyword evidence="8 11" id="KW-0378">Hydrolase</keyword>
<dbReference type="SUPFAM" id="SSF53098">
    <property type="entry name" value="Ribonuclease H-like"/>
    <property type="match status" value="1"/>
</dbReference>
<comment type="caution">
    <text evidence="11">The sequence shown here is derived from an EMBL/GenBank/DDBJ whole genome shotgun (WGS) entry which is preliminary data.</text>
</comment>
<comment type="catalytic activity">
    <reaction evidence="1">
        <text>Endonucleolytic cleavage to 5'-phosphomonoester.</text>
        <dbReference type="EC" id="3.1.26.4"/>
    </reaction>
</comment>
<dbReference type="Gene3D" id="3.30.420.10">
    <property type="entry name" value="Ribonuclease H-like superfamily/Ribonuclease H"/>
    <property type="match status" value="1"/>
</dbReference>
<dbReference type="Pfam" id="PF00075">
    <property type="entry name" value="RNase_H"/>
    <property type="match status" value="1"/>
</dbReference>
<dbReference type="PANTHER" id="PTHR10642">
    <property type="entry name" value="RIBONUCLEASE H1"/>
    <property type="match status" value="1"/>
</dbReference>
<comment type="cofactor">
    <cofactor evidence="2">
        <name>Mg(2+)</name>
        <dbReference type="ChEBI" id="CHEBI:18420"/>
    </cofactor>
</comment>
<dbReference type="GO" id="GO:0046872">
    <property type="term" value="F:metal ion binding"/>
    <property type="evidence" value="ECO:0007669"/>
    <property type="project" value="UniProtKB-KW"/>
</dbReference>